<dbReference type="AlphaFoldDB" id="A0A140L2G7"/>
<dbReference type="Proteomes" id="UP000070456">
    <property type="component" value="Unassembled WGS sequence"/>
</dbReference>
<reference evidence="1 2" key="1">
    <citation type="submission" date="2015-12" db="EMBL/GenBank/DDBJ databases">
        <title>Draft genome sequence of the thermoanaerobe Thermotalea metallivorans, an isolate from the runoff channel of the Great Artesian Basin, Australia.</title>
        <authorList>
            <person name="Patel B.K."/>
        </authorList>
    </citation>
    <scope>NUCLEOTIDE SEQUENCE [LARGE SCALE GENOMIC DNA]</scope>
    <source>
        <strain evidence="1 2">B2-1</strain>
    </source>
</reference>
<dbReference type="RefSeq" id="WP_068556700.1">
    <property type="nucleotide sequence ID" value="NZ_LOEE01000046.1"/>
</dbReference>
<keyword evidence="2" id="KW-1185">Reference proteome</keyword>
<accession>A0A140L2G7</accession>
<dbReference type="EMBL" id="LOEE01000046">
    <property type="protein sequence ID" value="KXG74742.1"/>
    <property type="molecule type" value="Genomic_DNA"/>
</dbReference>
<dbReference type="STRING" id="520762.AN619_20820"/>
<evidence type="ECO:0000313" key="2">
    <source>
        <dbReference type="Proteomes" id="UP000070456"/>
    </source>
</evidence>
<organism evidence="1 2">
    <name type="scientific">Thermotalea metallivorans</name>
    <dbReference type="NCBI Taxonomy" id="520762"/>
    <lineage>
        <taxon>Bacteria</taxon>
        <taxon>Bacillati</taxon>
        <taxon>Bacillota</taxon>
        <taxon>Clostridia</taxon>
        <taxon>Peptostreptococcales</taxon>
        <taxon>Thermotaleaceae</taxon>
        <taxon>Thermotalea</taxon>
    </lineage>
</organism>
<evidence type="ECO:0000313" key="1">
    <source>
        <dbReference type="EMBL" id="KXG74742.1"/>
    </source>
</evidence>
<protein>
    <submittedName>
        <fullName evidence="1">Uncharacterized protein</fullName>
    </submittedName>
</protein>
<name>A0A140L2G7_9FIRM</name>
<proteinExistence type="predicted"/>
<gene>
    <name evidence="1" type="ORF">AN619_20820</name>
</gene>
<comment type="caution">
    <text evidence="1">The sequence shown here is derived from an EMBL/GenBank/DDBJ whole genome shotgun (WGS) entry which is preliminary data.</text>
</comment>
<sequence>MRENIWEKPRRNEDRKNIGVIFNPYPTILWNGKVEENSIDQCDAKKYGVIVTSGRRSGLLLSNLENIRTAQGCFAKKKRAFHPMKEMTFSDLK</sequence>